<evidence type="ECO:0000256" key="5">
    <source>
        <dbReference type="ARBA" id="ARBA00022454"/>
    </source>
</evidence>
<keyword evidence="8" id="KW-0498">Mitosis</keyword>
<dbReference type="eggNOG" id="KOG2328">
    <property type="taxonomic scope" value="Eukaryota"/>
</dbReference>
<protein>
    <recommendedName>
        <fullName evidence="4">Condensin complex subunit 2</fullName>
    </recommendedName>
</protein>
<dbReference type="AlphaFoldDB" id="D6X022"/>
<dbReference type="FunCoup" id="D6X022">
    <property type="interactions" value="815"/>
</dbReference>
<dbReference type="GO" id="GO:0003682">
    <property type="term" value="F:chromatin binding"/>
    <property type="evidence" value="ECO:0000318"/>
    <property type="project" value="GO_Central"/>
</dbReference>
<dbReference type="Pfam" id="PF05786">
    <property type="entry name" value="Cnd2"/>
    <property type="match status" value="2"/>
</dbReference>
<evidence type="ECO:0000256" key="3">
    <source>
        <dbReference type="ARBA" id="ARBA00009471"/>
    </source>
</evidence>
<dbReference type="OrthoDB" id="362021at2759"/>
<name>D6X022_TRICA</name>
<evidence type="ECO:0000256" key="1">
    <source>
        <dbReference type="ARBA" id="ARBA00004286"/>
    </source>
</evidence>
<dbReference type="EMBL" id="KQ971364">
    <property type="protein sequence ID" value="EFA10063.2"/>
    <property type="molecule type" value="Genomic_DNA"/>
</dbReference>
<keyword evidence="9" id="KW-0226">DNA condensation</keyword>
<reference evidence="12 13" key="1">
    <citation type="journal article" date="2008" name="Nature">
        <title>The genome of the model beetle and pest Tribolium castaneum.</title>
        <authorList>
            <consortium name="Tribolium Genome Sequencing Consortium"/>
            <person name="Richards S."/>
            <person name="Gibbs R.A."/>
            <person name="Weinstock G.M."/>
            <person name="Brown S.J."/>
            <person name="Denell R."/>
            <person name="Beeman R.W."/>
            <person name="Gibbs R."/>
            <person name="Beeman R.W."/>
            <person name="Brown S.J."/>
            <person name="Bucher G."/>
            <person name="Friedrich M."/>
            <person name="Grimmelikhuijzen C.J."/>
            <person name="Klingler M."/>
            <person name="Lorenzen M."/>
            <person name="Richards S."/>
            <person name="Roth S."/>
            <person name="Schroder R."/>
            <person name="Tautz D."/>
            <person name="Zdobnov E.M."/>
            <person name="Muzny D."/>
            <person name="Gibbs R.A."/>
            <person name="Weinstock G.M."/>
            <person name="Attaway T."/>
            <person name="Bell S."/>
            <person name="Buhay C.J."/>
            <person name="Chandrabose M.N."/>
            <person name="Chavez D."/>
            <person name="Clerk-Blankenburg K.P."/>
            <person name="Cree A."/>
            <person name="Dao M."/>
            <person name="Davis C."/>
            <person name="Chacko J."/>
            <person name="Dinh H."/>
            <person name="Dugan-Rocha S."/>
            <person name="Fowler G."/>
            <person name="Garner T.T."/>
            <person name="Garnes J."/>
            <person name="Gnirke A."/>
            <person name="Hawes A."/>
            <person name="Hernandez J."/>
            <person name="Hines S."/>
            <person name="Holder M."/>
            <person name="Hume J."/>
            <person name="Jhangiani S.N."/>
            <person name="Joshi V."/>
            <person name="Khan Z.M."/>
            <person name="Jackson L."/>
            <person name="Kovar C."/>
            <person name="Kowis A."/>
            <person name="Lee S."/>
            <person name="Lewis L.R."/>
            <person name="Margolis J."/>
            <person name="Morgan M."/>
            <person name="Nazareth L.V."/>
            <person name="Nguyen N."/>
            <person name="Okwuonu G."/>
            <person name="Parker D."/>
            <person name="Richards S."/>
            <person name="Ruiz S.J."/>
            <person name="Santibanez J."/>
            <person name="Savard J."/>
            <person name="Scherer S.E."/>
            <person name="Schneider B."/>
            <person name="Sodergren E."/>
            <person name="Tautz D."/>
            <person name="Vattahil S."/>
            <person name="Villasana D."/>
            <person name="White C.S."/>
            <person name="Wright R."/>
            <person name="Park Y."/>
            <person name="Beeman R.W."/>
            <person name="Lord J."/>
            <person name="Oppert B."/>
            <person name="Lorenzen M."/>
            <person name="Brown S."/>
            <person name="Wang L."/>
            <person name="Savard J."/>
            <person name="Tautz D."/>
            <person name="Richards S."/>
            <person name="Weinstock G."/>
            <person name="Gibbs R.A."/>
            <person name="Liu Y."/>
            <person name="Worley K."/>
            <person name="Weinstock G."/>
            <person name="Elsik C.G."/>
            <person name="Reese J.T."/>
            <person name="Elhaik E."/>
            <person name="Landan G."/>
            <person name="Graur D."/>
            <person name="Arensburger P."/>
            <person name="Atkinson P."/>
            <person name="Beeman R.W."/>
            <person name="Beidler J."/>
            <person name="Brown S.J."/>
            <person name="Demuth J.P."/>
            <person name="Drury D.W."/>
            <person name="Du Y.Z."/>
            <person name="Fujiwara H."/>
            <person name="Lorenzen M."/>
            <person name="Maselli V."/>
            <person name="Osanai M."/>
            <person name="Park Y."/>
            <person name="Robertson H.M."/>
            <person name="Tu Z."/>
            <person name="Wang J.J."/>
            <person name="Wang S."/>
            <person name="Richards S."/>
            <person name="Song H."/>
            <person name="Zhang L."/>
            <person name="Sodergren E."/>
            <person name="Werner D."/>
            <person name="Stanke M."/>
            <person name="Morgenstern B."/>
            <person name="Solovyev V."/>
            <person name="Kosarev P."/>
            <person name="Brown G."/>
            <person name="Chen H.C."/>
            <person name="Ermolaeva O."/>
            <person name="Hlavina W."/>
            <person name="Kapustin Y."/>
            <person name="Kiryutin B."/>
            <person name="Kitts P."/>
            <person name="Maglott D."/>
            <person name="Pruitt K."/>
            <person name="Sapojnikov V."/>
            <person name="Souvorov A."/>
            <person name="Mackey A.J."/>
            <person name="Waterhouse R.M."/>
            <person name="Wyder S."/>
            <person name="Zdobnov E.M."/>
            <person name="Zdobnov E.M."/>
            <person name="Wyder S."/>
            <person name="Kriventseva E.V."/>
            <person name="Kadowaki T."/>
            <person name="Bork P."/>
            <person name="Aranda M."/>
            <person name="Bao R."/>
            <person name="Beermann A."/>
            <person name="Berns N."/>
            <person name="Bolognesi R."/>
            <person name="Bonneton F."/>
            <person name="Bopp D."/>
            <person name="Brown S.J."/>
            <person name="Bucher G."/>
            <person name="Butts T."/>
            <person name="Chaumot A."/>
            <person name="Denell R.E."/>
            <person name="Ferrier D.E."/>
            <person name="Friedrich M."/>
            <person name="Gordon C.M."/>
            <person name="Jindra M."/>
            <person name="Klingler M."/>
            <person name="Lan Q."/>
            <person name="Lattorff H.M."/>
            <person name="Laudet V."/>
            <person name="von Levetsow C."/>
            <person name="Liu Z."/>
            <person name="Lutz R."/>
            <person name="Lynch J.A."/>
            <person name="da Fonseca R.N."/>
            <person name="Posnien N."/>
            <person name="Reuter R."/>
            <person name="Roth S."/>
            <person name="Savard J."/>
            <person name="Schinko J.B."/>
            <person name="Schmitt C."/>
            <person name="Schoppmeier M."/>
            <person name="Schroder R."/>
            <person name="Shippy T.D."/>
            <person name="Simonnet F."/>
            <person name="Marques-Souza H."/>
            <person name="Tautz D."/>
            <person name="Tomoyasu Y."/>
            <person name="Trauner J."/>
            <person name="Van der Zee M."/>
            <person name="Vervoort M."/>
            <person name="Wittkopp N."/>
            <person name="Wimmer E.A."/>
            <person name="Yang X."/>
            <person name="Jones A.K."/>
            <person name="Sattelle D.B."/>
            <person name="Ebert P.R."/>
            <person name="Nelson D."/>
            <person name="Scott J.G."/>
            <person name="Beeman R.W."/>
            <person name="Muthukrishnan S."/>
            <person name="Kramer K.J."/>
            <person name="Arakane Y."/>
            <person name="Beeman R.W."/>
            <person name="Zhu Q."/>
            <person name="Hogenkamp D."/>
            <person name="Dixit R."/>
            <person name="Oppert B."/>
            <person name="Jiang H."/>
            <person name="Zou Z."/>
            <person name="Marshall J."/>
            <person name="Elpidina E."/>
            <person name="Vinokurov K."/>
            <person name="Oppert C."/>
            <person name="Zou Z."/>
            <person name="Evans J."/>
            <person name="Lu Z."/>
            <person name="Zhao P."/>
            <person name="Sumathipala N."/>
            <person name="Altincicek B."/>
            <person name="Vilcinskas A."/>
            <person name="Williams M."/>
            <person name="Hultmark D."/>
            <person name="Hetru C."/>
            <person name="Jiang H."/>
            <person name="Grimmelikhuijzen C.J."/>
            <person name="Hauser F."/>
            <person name="Cazzamali G."/>
            <person name="Williamson M."/>
            <person name="Park Y."/>
            <person name="Li B."/>
            <person name="Tanaka Y."/>
            <person name="Predel R."/>
            <person name="Neupert S."/>
            <person name="Schachtner J."/>
            <person name="Verleyen P."/>
            <person name="Raible F."/>
            <person name="Bork P."/>
            <person name="Friedrich M."/>
            <person name="Walden K.K."/>
            <person name="Robertson H.M."/>
            <person name="Angeli S."/>
            <person name="Foret S."/>
            <person name="Bucher G."/>
            <person name="Schuetz S."/>
            <person name="Maleszka R."/>
            <person name="Wimmer E.A."/>
            <person name="Beeman R.W."/>
            <person name="Lorenzen M."/>
            <person name="Tomoyasu Y."/>
            <person name="Miller S.C."/>
            <person name="Grossmann D."/>
            <person name="Bucher G."/>
        </authorList>
    </citation>
    <scope>NUCLEOTIDE SEQUENCE [LARGE SCALE GENOMIC DNA]</scope>
    <source>
        <strain evidence="12 13">Georgia GA2</strain>
    </source>
</reference>
<dbReference type="OMA" id="FRKTCAD"/>
<keyword evidence="6" id="KW-0963">Cytoplasm</keyword>
<comment type="similarity">
    <text evidence="3">Belongs to the CND2 (condensin subunit 2) family.</text>
</comment>
<dbReference type="STRING" id="7070.D6X022"/>
<evidence type="ECO:0000256" key="4">
    <source>
        <dbReference type="ARBA" id="ARBA00016065"/>
    </source>
</evidence>
<keyword evidence="13" id="KW-1185">Reference proteome</keyword>
<keyword evidence="5" id="KW-0158">Chromosome</keyword>
<dbReference type="PANTHER" id="PTHR13108">
    <property type="entry name" value="CONDENSIN COMPLEX SUBUNIT 2"/>
    <property type="match status" value="1"/>
</dbReference>
<evidence type="ECO:0000256" key="9">
    <source>
        <dbReference type="ARBA" id="ARBA00023067"/>
    </source>
</evidence>
<evidence type="ECO:0000256" key="2">
    <source>
        <dbReference type="ARBA" id="ARBA00004496"/>
    </source>
</evidence>
<dbReference type="Proteomes" id="UP000007266">
    <property type="component" value="Linkage group 9"/>
</dbReference>
<comment type="subcellular location">
    <subcellularLocation>
        <location evidence="1">Chromosome</location>
    </subcellularLocation>
    <subcellularLocation>
        <location evidence="2">Cytoplasm</location>
    </subcellularLocation>
</comment>
<evidence type="ECO:0000256" key="10">
    <source>
        <dbReference type="ARBA" id="ARBA00023306"/>
    </source>
</evidence>
<evidence type="ECO:0000313" key="12">
    <source>
        <dbReference type="EMBL" id="EFA10063.2"/>
    </source>
</evidence>
<dbReference type="KEGG" id="tca:654890"/>
<dbReference type="HOGENOM" id="CLU_018746_0_0_1"/>
<keyword evidence="7" id="KW-0132">Cell division</keyword>
<accession>D6X022</accession>
<proteinExistence type="inferred from homology"/>
<organism evidence="12 13">
    <name type="scientific">Tribolium castaneum</name>
    <name type="common">Red flour beetle</name>
    <dbReference type="NCBI Taxonomy" id="7070"/>
    <lineage>
        <taxon>Eukaryota</taxon>
        <taxon>Metazoa</taxon>
        <taxon>Ecdysozoa</taxon>
        <taxon>Arthropoda</taxon>
        <taxon>Hexapoda</taxon>
        <taxon>Insecta</taxon>
        <taxon>Pterygota</taxon>
        <taxon>Neoptera</taxon>
        <taxon>Endopterygota</taxon>
        <taxon>Coleoptera</taxon>
        <taxon>Polyphaga</taxon>
        <taxon>Cucujiformia</taxon>
        <taxon>Tenebrionidae</taxon>
        <taxon>Tenebrionidae incertae sedis</taxon>
        <taxon>Tribolium</taxon>
    </lineage>
</organism>
<dbReference type="InterPro" id="IPR022816">
    <property type="entry name" value="Condensin_barren_su2"/>
</dbReference>
<evidence type="ECO:0000256" key="7">
    <source>
        <dbReference type="ARBA" id="ARBA00022618"/>
    </source>
</evidence>
<dbReference type="GO" id="GO:0051301">
    <property type="term" value="P:cell division"/>
    <property type="evidence" value="ECO:0007669"/>
    <property type="project" value="UniProtKB-KW"/>
</dbReference>
<evidence type="ECO:0000313" key="13">
    <source>
        <dbReference type="Proteomes" id="UP000007266"/>
    </source>
</evidence>
<sequence>MVVESGTPPRRDLLRRSVVSLSTPHRKNTPTSDAPMEPHDEEQERSGRRSMVVMSKKLSNISSPAADIGRSLTEPEIQDHLRICKKLYSENRISSRNAWELHVIDAIKKIAIQNQTNLMLVAGSSLDVGSKIYSLRIDDVHTRGIQLASNVGKSDRKQAQAAEDAEELNGTENPREKKRQRRKKIQTILADKTTLIDQEGKSLFAPVKPLEPVVFATKESIDVSAIDNLLTSKVPVNPASHRFMLLSNEKFWTTKPDEILRLENKIVENDLPEVSSFELCVRFKNFEIGTWTLEDEANLLEDARDTLPPPVLDENGVPIPELDGSIHDVFEDNDVPGDDSVSDTESQEVFQMQFHGGINPIVDAIPPEYRIETDYSYNTLVRSQSGTYIDKIWAGPYHWKVKFMKKSTDRYSGADQEVAKRAKKKKEPQPINFFELPEDATKTFKKLVIKRMPCSTSCEKITYPVLDSWVNKSLNYLYLKPNTPLPQLNIVEKNHDYEVAVYDYENPNDSLYCSQHNMDDANDEPGAHTLEEDMPPIAHQQFLAGNLVDAPEIVSVDHVTYAMHAKKIDMKKLKTCMWKHLSGGEEGTVQPTSFSKVYEQIPRLAPEMSKNLSPHLGFLSLLHLCNDHSLYLEAINDRGDFIIRDAKK</sequence>
<evidence type="ECO:0000256" key="8">
    <source>
        <dbReference type="ARBA" id="ARBA00022776"/>
    </source>
</evidence>
<dbReference type="PANTHER" id="PTHR13108:SF9">
    <property type="entry name" value="CONDENSIN COMPLEX SUBUNIT 2"/>
    <property type="match status" value="1"/>
</dbReference>
<dbReference type="GO" id="GO:0005737">
    <property type="term" value="C:cytoplasm"/>
    <property type="evidence" value="ECO:0007669"/>
    <property type="project" value="UniProtKB-SubCell"/>
</dbReference>
<gene>
    <name evidence="12" type="primary">AUGUSTUS-3.0.2_12237</name>
    <name evidence="12" type="ORF">TcasGA2_TC012237</name>
</gene>
<reference evidence="12 13" key="2">
    <citation type="journal article" date="2010" name="Nucleic Acids Res.">
        <title>BeetleBase in 2010: revisions to provide comprehensive genomic information for Tribolium castaneum.</title>
        <authorList>
            <person name="Kim H.S."/>
            <person name="Murphy T."/>
            <person name="Xia J."/>
            <person name="Caragea D."/>
            <person name="Park Y."/>
            <person name="Beeman R.W."/>
            <person name="Lorenzen M.D."/>
            <person name="Butcher S."/>
            <person name="Manak J.R."/>
            <person name="Brown S.J."/>
        </authorList>
    </citation>
    <scope>GENOME REANNOTATION</scope>
    <source>
        <strain evidence="12 13">Georgia GA2</strain>
    </source>
</reference>
<keyword evidence="10" id="KW-0131">Cell cycle</keyword>
<feature type="region of interest" description="Disordered" evidence="11">
    <location>
        <begin position="1"/>
        <end position="49"/>
    </location>
</feature>
<feature type="compositionally biased region" description="Basic and acidic residues" evidence="11">
    <location>
        <begin position="36"/>
        <end position="47"/>
    </location>
</feature>
<dbReference type="InParanoid" id="D6X022"/>
<dbReference type="GO" id="GO:0007076">
    <property type="term" value="P:mitotic chromosome condensation"/>
    <property type="evidence" value="ECO:0000318"/>
    <property type="project" value="GO_Central"/>
</dbReference>
<feature type="region of interest" description="Disordered" evidence="11">
    <location>
        <begin position="151"/>
        <end position="183"/>
    </location>
</feature>
<evidence type="ECO:0000256" key="11">
    <source>
        <dbReference type="SAM" id="MobiDB-lite"/>
    </source>
</evidence>
<evidence type="ECO:0000256" key="6">
    <source>
        <dbReference type="ARBA" id="ARBA00022490"/>
    </source>
</evidence>
<dbReference type="GO" id="GO:0000796">
    <property type="term" value="C:condensin complex"/>
    <property type="evidence" value="ECO:0000318"/>
    <property type="project" value="GO_Central"/>
</dbReference>